<dbReference type="OrthoDB" id="10253878at2759"/>
<reference evidence="3" key="3">
    <citation type="submission" date="2024-01" db="EMBL/GenBank/DDBJ databases">
        <authorList>
            <person name="Coelho M.A."/>
            <person name="David-Palma M."/>
            <person name="Shea T."/>
            <person name="Sun S."/>
            <person name="Cuomo C.A."/>
            <person name="Heitman J."/>
        </authorList>
    </citation>
    <scope>NUCLEOTIDE SEQUENCE</scope>
    <source>
        <strain evidence="3">CBS 7841</strain>
    </source>
</reference>
<accession>A0A1E3IBL1</accession>
<dbReference type="InterPro" id="IPR021150">
    <property type="entry name" value="Ubiq_cyt_c_chap"/>
</dbReference>
<dbReference type="PANTHER" id="PTHR12184:SF1">
    <property type="entry name" value="UBIQUINOL-CYTOCHROME-C REDUCTASE COMPLEX ASSEMBLY FACTOR 1"/>
    <property type="match status" value="1"/>
</dbReference>
<dbReference type="EMBL" id="CP143784">
    <property type="protein sequence ID" value="WVN85764.1"/>
    <property type="molecule type" value="Genomic_DNA"/>
</dbReference>
<dbReference type="GO" id="GO:0034551">
    <property type="term" value="P:mitochondrial respiratory chain complex III assembly"/>
    <property type="evidence" value="ECO:0007669"/>
    <property type="project" value="TreeGrafter"/>
</dbReference>
<evidence type="ECO:0000256" key="1">
    <source>
        <dbReference type="ARBA" id="ARBA00006407"/>
    </source>
</evidence>
<dbReference type="InterPro" id="IPR007129">
    <property type="entry name" value="Ubiqinol_cyt_c_chaperone_CPB3"/>
</dbReference>
<name>A0A1E3IBL1_9TREE</name>
<organism evidence="3 4">
    <name type="scientific">Cryptococcus depauperatus CBS 7841</name>
    <dbReference type="NCBI Taxonomy" id="1295531"/>
    <lineage>
        <taxon>Eukaryota</taxon>
        <taxon>Fungi</taxon>
        <taxon>Dikarya</taxon>
        <taxon>Basidiomycota</taxon>
        <taxon>Agaricomycotina</taxon>
        <taxon>Tremellomycetes</taxon>
        <taxon>Tremellales</taxon>
        <taxon>Cryptococcaceae</taxon>
        <taxon>Cryptococcus</taxon>
    </lineage>
</organism>
<dbReference type="GeneID" id="91085129"/>
<dbReference type="KEGG" id="cdep:91085129"/>
<keyword evidence="4" id="KW-1185">Reference proteome</keyword>
<dbReference type="VEuPathDB" id="FungiDB:L203_05113"/>
<evidence type="ECO:0000313" key="4">
    <source>
        <dbReference type="Proteomes" id="UP000094043"/>
    </source>
</evidence>
<protein>
    <submittedName>
        <fullName evidence="3">Uncharacterized protein</fullName>
    </submittedName>
</protein>
<evidence type="ECO:0000256" key="2">
    <source>
        <dbReference type="SAM" id="MobiDB-lite"/>
    </source>
</evidence>
<dbReference type="PANTHER" id="PTHR12184">
    <property type="entry name" value="UBIQUINOL-CYTOCHROME C REDUCTASE COMPLEX ASSEMBLY FACTOR 1 FAMILY MEMBER"/>
    <property type="match status" value="1"/>
</dbReference>
<feature type="region of interest" description="Disordered" evidence="2">
    <location>
        <begin position="158"/>
        <end position="180"/>
    </location>
</feature>
<dbReference type="Pfam" id="PF03981">
    <property type="entry name" value="Ubiq_cyt_C_chap"/>
    <property type="match status" value="1"/>
</dbReference>
<feature type="compositionally biased region" description="Pro residues" evidence="2">
    <location>
        <begin position="158"/>
        <end position="169"/>
    </location>
</feature>
<reference evidence="3" key="1">
    <citation type="submission" date="2016-06" db="EMBL/GenBank/DDBJ databases">
        <authorList>
            <person name="Cuomo C."/>
            <person name="Litvintseva A."/>
            <person name="Heitman J."/>
            <person name="Chen Y."/>
            <person name="Sun S."/>
            <person name="Springer D."/>
            <person name="Dromer F."/>
            <person name="Young S."/>
            <person name="Zeng Q."/>
            <person name="Chapman S."/>
            <person name="Gujja S."/>
            <person name="Saif S."/>
            <person name="Birren B."/>
        </authorList>
    </citation>
    <scope>NUCLEOTIDE SEQUENCE</scope>
    <source>
        <strain evidence="3">CBS 7841</strain>
    </source>
</reference>
<reference evidence="3" key="2">
    <citation type="journal article" date="2022" name="Elife">
        <title>Obligate sexual reproduction of a homothallic fungus closely related to the Cryptococcus pathogenic species complex.</title>
        <authorList>
            <person name="Passer A.R."/>
            <person name="Clancey S.A."/>
            <person name="Shea T."/>
            <person name="David-Palma M."/>
            <person name="Averette A.F."/>
            <person name="Boekhout T."/>
            <person name="Porcel B.M."/>
            <person name="Nowrousian M."/>
            <person name="Cuomo C.A."/>
            <person name="Sun S."/>
            <person name="Heitman J."/>
            <person name="Coelho M.A."/>
        </authorList>
    </citation>
    <scope>NUCLEOTIDE SEQUENCE</scope>
    <source>
        <strain evidence="3">CBS 7841</strain>
    </source>
</reference>
<sequence>MPYKLPLFPTYTRVKYVNSLPNFARSLSTTCPVFHPPKPQGKFITDRPVKIDHTPAFPAPYNPFSPRPEPSRYSDLTLRLLWKINKMLGYNGRKRTTARESGRMMTGIIQAVQNDKAFWHDECALPKTFHSFFSIHLLYLLLTLIRLRALSNSIPNPLSPIPQQRPPGLPGSTTPAQPPSWTDRFENLTSTPHEYKYREVLLTHFFNVVENEIRLMLGAEITRDSAIKRRMQEYANWWREAQLGLDYVLGLTASENPAERAIADAELANWVWRLMFGRRGEGPIGEGELVYPEGEGLESSKQLEMAEQIETIVRFIRRELVRLSKISDRDVIAGNVGMFGRVRQ</sequence>
<comment type="similarity">
    <text evidence="1">Belongs to the CBP3 family.</text>
</comment>
<dbReference type="RefSeq" id="XP_066066464.1">
    <property type="nucleotide sequence ID" value="XM_066210367.1"/>
</dbReference>
<gene>
    <name evidence="3" type="ORF">L203_100915</name>
</gene>
<dbReference type="Proteomes" id="UP000094043">
    <property type="component" value="Chromosome 1"/>
</dbReference>
<dbReference type="AlphaFoldDB" id="A0A1E3IBL1"/>
<dbReference type="GO" id="GO:0005739">
    <property type="term" value="C:mitochondrion"/>
    <property type="evidence" value="ECO:0007669"/>
    <property type="project" value="TreeGrafter"/>
</dbReference>
<proteinExistence type="inferred from homology"/>
<evidence type="ECO:0000313" key="3">
    <source>
        <dbReference type="EMBL" id="WVN85764.1"/>
    </source>
</evidence>